<protein>
    <submittedName>
        <fullName evidence="1">Uncharacterized protein</fullName>
    </submittedName>
</protein>
<proteinExistence type="predicted"/>
<gene>
    <name evidence="1" type="ORF">M9H77_12370</name>
</gene>
<evidence type="ECO:0000313" key="1">
    <source>
        <dbReference type="EMBL" id="KAI5672006.1"/>
    </source>
</evidence>
<accession>A0ACC0BH87</accession>
<dbReference type="Proteomes" id="UP001060085">
    <property type="component" value="Linkage Group LG03"/>
</dbReference>
<comment type="caution">
    <text evidence="1">The sequence shown here is derived from an EMBL/GenBank/DDBJ whole genome shotgun (WGS) entry which is preliminary data.</text>
</comment>
<reference evidence="2" key="1">
    <citation type="journal article" date="2023" name="Nat. Plants">
        <title>Single-cell RNA sequencing provides a high-resolution roadmap for understanding the multicellular compartmentation of specialized metabolism.</title>
        <authorList>
            <person name="Sun S."/>
            <person name="Shen X."/>
            <person name="Li Y."/>
            <person name="Li Y."/>
            <person name="Wang S."/>
            <person name="Li R."/>
            <person name="Zhang H."/>
            <person name="Shen G."/>
            <person name="Guo B."/>
            <person name="Wei J."/>
            <person name="Xu J."/>
            <person name="St-Pierre B."/>
            <person name="Chen S."/>
            <person name="Sun C."/>
        </authorList>
    </citation>
    <scope>NUCLEOTIDE SEQUENCE [LARGE SCALE GENOMIC DNA]</scope>
</reference>
<keyword evidence="2" id="KW-1185">Reference proteome</keyword>
<evidence type="ECO:0000313" key="2">
    <source>
        <dbReference type="Proteomes" id="UP001060085"/>
    </source>
</evidence>
<name>A0ACC0BH87_CATRO</name>
<sequence length="148" mass="16634">MKNPYSLLSRVMQSKYYPCIDFSLAPLVLRPSYVWKSVLATRPHLLQGMRWQIGNGCMGNGKKMSSNRILTHMMQKQYSRCHCMIVGPGMSNFGLIIGQGSSWYARLISFPNVPTRSLVTKAASTDPSNVWIEVEPHRISSAVQADLI</sequence>
<dbReference type="EMBL" id="CM044703">
    <property type="protein sequence ID" value="KAI5672006.1"/>
    <property type="molecule type" value="Genomic_DNA"/>
</dbReference>
<organism evidence="1 2">
    <name type="scientific">Catharanthus roseus</name>
    <name type="common">Madagascar periwinkle</name>
    <name type="synonym">Vinca rosea</name>
    <dbReference type="NCBI Taxonomy" id="4058"/>
    <lineage>
        <taxon>Eukaryota</taxon>
        <taxon>Viridiplantae</taxon>
        <taxon>Streptophyta</taxon>
        <taxon>Embryophyta</taxon>
        <taxon>Tracheophyta</taxon>
        <taxon>Spermatophyta</taxon>
        <taxon>Magnoliopsida</taxon>
        <taxon>eudicotyledons</taxon>
        <taxon>Gunneridae</taxon>
        <taxon>Pentapetalae</taxon>
        <taxon>asterids</taxon>
        <taxon>lamiids</taxon>
        <taxon>Gentianales</taxon>
        <taxon>Apocynaceae</taxon>
        <taxon>Rauvolfioideae</taxon>
        <taxon>Vinceae</taxon>
        <taxon>Catharanthinae</taxon>
        <taxon>Catharanthus</taxon>
    </lineage>
</organism>